<dbReference type="EMBL" id="JACIJK010000011">
    <property type="protein sequence ID" value="MBB5716444.1"/>
    <property type="molecule type" value="Genomic_DNA"/>
</dbReference>
<feature type="domain" description="DUF927" evidence="1">
    <location>
        <begin position="52"/>
        <end position="156"/>
    </location>
</feature>
<dbReference type="RefSeq" id="WP_343055324.1">
    <property type="nucleotide sequence ID" value="NZ_JACIJK010000011.1"/>
</dbReference>
<evidence type="ECO:0000313" key="3">
    <source>
        <dbReference type="Proteomes" id="UP000546200"/>
    </source>
</evidence>
<protein>
    <recommendedName>
        <fullName evidence="1">DUF927 domain-containing protein</fullName>
    </recommendedName>
</protein>
<sequence length="470" mass="51906">MIEHPGYNDQFFAMRNGEYIVHDAAPNRSDDDYTSRGEIISPAIACPKIFGKAETNGSLAEYRKGLKPLLKGQHVLTTAICASLAACVLAFTDLDSFTLSFVTKSGSGKTSLLRLAASAWGRPKYGEVEDSSFFDRLETLEQIASVNDHPLIIDGLDSWFALENSRQRIEKARLFASIFEAKTARWNSTAFSPTRLIVLTATSNALGELCGDEQGLRDRLGTGLLTILLPTRKSGVAEPTDDKNEVNGPELMEQLNGLITMQYGHAGRQLVASLLKAAFDDDAALRAEIHTMMREFADKSGGDCQDGSARRDALRFGLIAAAGQLATRCGALPRKLDTDAAVLASYRMYANTRPPRLFLERLASLAFDPKTIDLGGGHKPSTVSDEQREAAVAYRRSVGSKTEVYIRPEQIYAAFPDWDRIKKTEDVRGCQECEGARLGKDRKSRHRKPKKSLGRGRDQERVYCFAIERR</sequence>
<organism evidence="2 3">
    <name type="scientific">Sphingomonas aerophila</name>
    <dbReference type="NCBI Taxonomy" id="1344948"/>
    <lineage>
        <taxon>Bacteria</taxon>
        <taxon>Pseudomonadati</taxon>
        <taxon>Pseudomonadota</taxon>
        <taxon>Alphaproteobacteria</taxon>
        <taxon>Sphingomonadales</taxon>
        <taxon>Sphingomonadaceae</taxon>
        <taxon>Sphingomonas</taxon>
    </lineage>
</organism>
<proteinExistence type="predicted"/>
<name>A0A7W9BGE2_9SPHN</name>
<reference evidence="2 3" key="1">
    <citation type="submission" date="2020-08" db="EMBL/GenBank/DDBJ databases">
        <title>Genomic Encyclopedia of Type Strains, Phase IV (KMG-IV): sequencing the most valuable type-strain genomes for metagenomic binning, comparative biology and taxonomic classification.</title>
        <authorList>
            <person name="Goeker M."/>
        </authorList>
    </citation>
    <scope>NUCLEOTIDE SEQUENCE [LARGE SCALE GENOMIC DNA]</scope>
    <source>
        <strain evidence="2 3">DSM 100044</strain>
    </source>
</reference>
<gene>
    <name evidence="2" type="ORF">FHS94_003310</name>
</gene>
<dbReference type="Proteomes" id="UP000546200">
    <property type="component" value="Unassembled WGS sequence"/>
</dbReference>
<dbReference type="Pfam" id="PF06048">
    <property type="entry name" value="DUF927"/>
    <property type="match status" value="1"/>
</dbReference>
<keyword evidence="3" id="KW-1185">Reference proteome</keyword>
<accession>A0A7W9BGE2</accession>
<evidence type="ECO:0000313" key="2">
    <source>
        <dbReference type="EMBL" id="MBB5716444.1"/>
    </source>
</evidence>
<dbReference type="AlphaFoldDB" id="A0A7W9BGE2"/>
<comment type="caution">
    <text evidence="2">The sequence shown here is derived from an EMBL/GenBank/DDBJ whole genome shotgun (WGS) entry which is preliminary data.</text>
</comment>
<dbReference type="InterPro" id="IPR009270">
    <property type="entry name" value="DUF927"/>
</dbReference>
<evidence type="ECO:0000259" key="1">
    <source>
        <dbReference type="Pfam" id="PF06048"/>
    </source>
</evidence>